<dbReference type="RefSeq" id="WP_020162496.1">
    <property type="nucleotide sequence ID" value="NC_021917.1"/>
</dbReference>
<accession>S5T5R3</accession>
<evidence type="ECO:0000256" key="5">
    <source>
        <dbReference type="SAM" id="Phobius"/>
    </source>
</evidence>
<feature type="transmembrane region" description="Helical" evidence="5">
    <location>
        <begin position="276"/>
        <end position="293"/>
    </location>
</feature>
<evidence type="ECO:0000256" key="2">
    <source>
        <dbReference type="ARBA" id="ARBA00022692"/>
    </source>
</evidence>
<dbReference type="Pfam" id="PF01699">
    <property type="entry name" value="Na_Ca_ex"/>
    <property type="match status" value="2"/>
</dbReference>
<dbReference type="InterPro" id="IPR044880">
    <property type="entry name" value="NCX_ion-bd_dom_sf"/>
</dbReference>
<keyword evidence="4 5" id="KW-0472">Membrane</keyword>
<dbReference type="NCBIfam" id="TIGR00367">
    <property type="entry name" value="calcium/sodium antiporter"/>
    <property type="match status" value="1"/>
</dbReference>
<feature type="domain" description="Sodium/calcium exchanger membrane region" evidence="6">
    <location>
        <begin position="177"/>
        <end position="316"/>
    </location>
</feature>
<evidence type="ECO:0000313" key="8">
    <source>
        <dbReference type="Proteomes" id="UP000015380"/>
    </source>
</evidence>
<dbReference type="PATRIC" id="fig|1198232.3.peg.821"/>
<dbReference type="Proteomes" id="UP000015380">
    <property type="component" value="Chromosome"/>
</dbReference>
<feature type="transmembrane region" description="Helical" evidence="5">
    <location>
        <begin position="35"/>
        <end position="58"/>
    </location>
</feature>
<evidence type="ECO:0000313" key="7">
    <source>
        <dbReference type="EMBL" id="AGS39156.1"/>
    </source>
</evidence>
<dbReference type="GO" id="GO:0006874">
    <property type="term" value="P:intracellular calcium ion homeostasis"/>
    <property type="evidence" value="ECO:0007669"/>
    <property type="project" value="TreeGrafter"/>
</dbReference>
<feature type="domain" description="Sodium/calcium exchanger membrane region" evidence="6">
    <location>
        <begin position="6"/>
        <end position="144"/>
    </location>
</feature>
<organism evidence="7 8">
    <name type="scientific">Cycloclasticus zancles 78-ME</name>
    <dbReference type="NCBI Taxonomy" id="1198232"/>
    <lineage>
        <taxon>Bacteria</taxon>
        <taxon>Pseudomonadati</taxon>
        <taxon>Pseudomonadota</taxon>
        <taxon>Gammaproteobacteria</taxon>
        <taxon>Thiotrichales</taxon>
        <taxon>Piscirickettsiaceae</taxon>
        <taxon>Cycloclasticus</taxon>
    </lineage>
</organism>
<dbReference type="PANTHER" id="PTHR10846">
    <property type="entry name" value="SODIUM/POTASSIUM/CALCIUM EXCHANGER"/>
    <property type="match status" value="1"/>
</dbReference>
<evidence type="ECO:0000256" key="3">
    <source>
        <dbReference type="ARBA" id="ARBA00022989"/>
    </source>
</evidence>
<dbReference type="PANTHER" id="PTHR10846:SF8">
    <property type="entry name" value="INNER MEMBRANE PROTEIN YRBG"/>
    <property type="match status" value="1"/>
</dbReference>
<dbReference type="HOGENOM" id="CLU_007948_0_2_6"/>
<keyword evidence="2 5" id="KW-0812">Transmembrane</keyword>
<dbReference type="EMBL" id="CP005996">
    <property type="protein sequence ID" value="AGS39156.1"/>
    <property type="molecule type" value="Genomic_DNA"/>
</dbReference>
<evidence type="ECO:0000259" key="6">
    <source>
        <dbReference type="Pfam" id="PF01699"/>
    </source>
</evidence>
<keyword evidence="3 5" id="KW-1133">Transmembrane helix</keyword>
<feature type="transmembrane region" description="Helical" evidence="5">
    <location>
        <begin position="6"/>
        <end position="23"/>
    </location>
</feature>
<dbReference type="AlphaFoldDB" id="S5T5R3"/>
<dbReference type="InterPro" id="IPR004481">
    <property type="entry name" value="K/Na/Ca-exchanger"/>
</dbReference>
<keyword evidence="8" id="KW-1185">Reference proteome</keyword>
<proteinExistence type="predicted"/>
<dbReference type="GO" id="GO:0005886">
    <property type="term" value="C:plasma membrane"/>
    <property type="evidence" value="ECO:0007669"/>
    <property type="project" value="TreeGrafter"/>
</dbReference>
<dbReference type="eggNOG" id="COG0530">
    <property type="taxonomic scope" value="Bacteria"/>
</dbReference>
<dbReference type="GO" id="GO:0005262">
    <property type="term" value="F:calcium channel activity"/>
    <property type="evidence" value="ECO:0007669"/>
    <property type="project" value="TreeGrafter"/>
</dbReference>
<name>S5T5R3_9GAMM</name>
<feature type="transmembrane region" description="Helical" evidence="5">
    <location>
        <begin position="245"/>
        <end position="264"/>
    </location>
</feature>
<sequence>MLVFSVALLAGFFFLIFSADYFVKGTSAIARNIGISPLIIGLTIIGLGTSAPEMLVAGIASVQGNTGLATGNAVGSNIANIGLVLGVTALISPILIKSSLLKRELPILLVISIISYLLLVDGHLSRFDGLILIAGLIAFLYWLLRSAQQNKQQKKDILAAEFDDEIPSDLSTKTASFYVIIGLTILIISSKLLVWAAVNIAILFGVSDLVIGLTIIAIGTSLPELAASIMSVIKKEPDLAVGNIIGSNAFNLLAVLCLPGLLHPGNVDPQLVSRDLPIMLGFTLCLFIFSYSFNGQPKINRFKGGVFMLFFVAYLSKVYLDTLGI</sequence>
<dbReference type="InterPro" id="IPR004837">
    <property type="entry name" value="NaCa_Exmemb"/>
</dbReference>
<reference evidence="7 8" key="1">
    <citation type="submission" date="2013-05" db="EMBL/GenBank/DDBJ databases">
        <title>Between feast and famine: a lifestyle of most important marine PAH-degrading bacterium Cycloclasticus sp. 7ME.</title>
        <authorList>
            <person name="Yakimov M.M."/>
            <person name="Messina E."/>
            <person name="Genovese M."/>
            <person name="Denaro R."/>
            <person name="Crisafi F."/>
            <person name="Russo D."/>
            <person name="Cappello S."/>
            <person name="Santisi S."/>
            <person name="Smedile F."/>
            <person name="Golyshina O.V."/>
            <person name="Tran H."/>
            <person name="Pieper D.H."/>
            <person name="Golyshin P.N."/>
            <person name="Giuliano L."/>
        </authorList>
    </citation>
    <scope>NUCLEOTIDE SEQUENCE [LARGE SCALE GENOMIC DNA]</scope>
    <source>
        <strain evidence="7 8">78-ME</strain>
    </source>
</reference>
<dbReference type="KEGG" id="cza:CYCME_0820"/>
<evidence type="ECO:0000256" key="4">
    <source>
        <dbReference type="ARBA" id="ARBA00023136"/>
    </source>
</evidence>
<feature type="transmembrane region" description="Helical" evidence="5">
    <location>
        <begin position="177"/>
        <end position="204"/>
    </location>
</feature>
<dbReference type="GO" id="GO:0008273">
    <property type="term" value="F:calcium, potassium:sodium antiporter activity"/>
    <property type="evidence" value="ECO:0007669"/>
    <property type="project" value="TreeGrafter"/>
</dbReference>
<protein>
    <submittedName>
        <fullName evidence="7">Ca2+/Na+ antiporter</fullName>
    </submittedName>
</protein>
<feature type="transmembrane region" description="Helical" evidence="5">
    <location>
        <begin position="302"/>
        <end position="320"/>
    </location>
</feature>
<dbReference type="Gene3D" id="1.20.1420.30">
    <property type="entry name" value="NCX, central ion-binding region"/>
    <property type="match status" value="1"/>
</dbReference>
<gene>
    <name evidence="7" type="ORF">CYCME_0820</name>
</gene>
<comment type="subcellular location">
    <subcellularLocation>
        <location evidence="1">Membrane</location>
        <topology evidence="1">Multi-pass membrane protein</topology>
    </subcellularLocation>
</comment>
<reference evidence="8" key="2">
    <citation type="journal article" date="2016" name="Environ. Microbiol. Rep.">
        <title>Analysis of defence systems and a conjugative IncP-1 plasmid in the marine polyaromatic hydrocarbons-degrading bacterium Cycloclasticus sp. 78-ME.</title>
        <authorList>
            <person name="Yakimov M.M."/>
            <person name="Crisafi F."/>
            <person name="Messina E."/>
            <person name="Smedile F."/>
            <person name="Lopatina A."/>
            <person name="Denaro R."/>
            <person name="Pieper D.H."/>
            <person name="Golyshin P.N."/>
            <person name="Giuliano L."/>
        </authorList>
    </citation>
    <scope>NUCLEOTIDE SEQUENCE [LARGE SCALE GENOMIC DNA]</scope>
    <source>
        <strain evidence="8">78-ME</strain>
    </source>
</reference>
<evidence type="ECO:0000256" key="1">
    <source>
        <dbReference type="ARBA" id="ARBA00004141"/>
    </source>
</evidence>
<feature type="transmembrane region" description="Helical" evidence="5">
    <location>
        <begin position="126"/>
        <end position="144"/>
    </location>
</feature>
<feature type="transmembrane region" description="Helical" evidence="5">
    <location>
        <begin position="210"/>
        <end position="233"/>
    </location>
</feature>
<feature type="transmembrane region" description="Helical" evidence="5">
    <location>
        <begin position="78"/>
        <end position="96"/>
    </location>
</feature>